<proteinExistence type="predicted"/>
<name>A0A3S0V6Z6_9PROT</name>
<evidence type="ECO:0000313" key="2">
    <source>
        <dbReference type="Proteomes" id="UP000280346"/>
    </source>
</evidence>
<reference evidence="1 2" key="1">
    <citation type="submission" date="2018-12" db="EMBL/GenBank/DDBJ databases">
        <authorList>
            <person name="Yang Y."/>
        </authorList>
    </citation>
    <scope>NUCLEOTIDE SEQUENCE [LARGE SCALE GENOMIC DNA]</scope>
    <source>
        <strain evidence="1 2">GSF71</strain>
    </source>
</reference>
<evidence type="ECO:0000313" key="1">
    <source>
        <dbReference type="EMBL" id="RUQ72152.1"/>
    </source>
</evidence>
<dbReference type="OrthoDB" id="5797326at2"/>
<dbReference type="Proteomes" id="UP000280346">
    <property type="component" value="Unassembled WGS sequence"/>
</dbReference>
<keyword evidence="2" id="KW-1185">Reference proteome</keyword>
<dbReference type="RefSeq" id="WP_126997829.1">
    <property type="nucleotide sequence ID" value="NZ_JBNPXW010000005.1"/>
</dbReference>
<dbReference type="EMBL" id="RZIJ01000007">
    <property type="protein sequence ID" value="RUQ72152.1"/>
    <property type="molecule type" value="Genomic_DNA"/>
</dbReference>
<organism evidence="1 2">
    <name type="scientific">Azospirillum doebereinerae</name>
    <dbReference type="NCBI Taxonomy" id="92933"/>
    <lineage>
        <taxon>Bacteria</taxon>
        <taxon>Pseudomonadati</taxon>
        <taxon>Pseudomonadota</taxon>
        <taxon>Alphaproteobacteria</taxon>
        <taxon>Rhodospirillales</taxon>
        <taxon>Azospirillaceae</taxon>
        <taxon>Azospirillum</taxon>
    </lineage>
</organism>
<gene>
    <name evidence="1" type="ORF">EJ913_11375</name>
</gene>
<comment type="caution">
    <text evidence="1">The sequence shown here is derived from an EMBL/GenBank/DDBJ whole genome shotgun (WGS) entry which is preliminary data.</text>
</comment>
<accession>A0A3S0V6Z6</accession>
<sequence>MAKKSRKKDKKARQRMEAWNAQAQSFNGQGFGRAAGGGLFDGLSRLLPAGRSEQFLLGAAIGAAAAYVLSDDELRGKLIKSGLSLYSGIMGGLEEMKEQVADIQAEMGAAPDGPA</sequence>
<protein>
    <submittedName>
        <fullName evidence="1">YtxH domain-containing protein</fullName>
    </submittedName>
</protein>
<dbReference type="AlphaFoldDB" id="A0A3S0V6Z6"/>